<organism evidence="2 3">
    <name type="scientific">Aquabacter spiritensis</name>
    <dbReference type="NCBI Taxonomy" id="933073"/>
    <lineage>
        <taxon>Bacteria</taxon>
        <taxon>Pseudomonadati</taxon>
        <taxon>Pseudomonadota</taxon>
        <taxon>Alphaproteobacteria</taxon>
        <taxon>Hyphomicrobiales</taxon>
        <taxon>Xanthobacteraceae</taxon>
        <taxon>Aquabacter</taxon>
    </lineage>
</organism>
<evidence type="ECO:0000313" key="2">
    <source>
        <dbReference type="EMBL" id="TCT05592.1"/>
    </source>
</evidence>
<dbReference type="AlphaFoldDB" id="A0A4R3LY61"/>
<keyword evidence="3" id="KW-1185">Reference proteome</keyword>
<dbReference type="Proteomes" id="UP000294664">
    <property type="component" value="Unassembled WGS sequence"/>
</dbReference>
<dbReference type="InterPro" id="IPR036736">
    <property type="entry name" value="ACP-like_sf"/>
</dbReference>
<dbReference type="SUPFAM" id="SSF47336">
    <property type="entry name" value="ACP-like"/>
    <property type="match status" value="1"/>
</dbReference>
<evidence type="ECO:0000259" key="1">
    <source>
        <dbReference type="PROSITE" id="PS50075"/>
    </source>
</evidence>
<proteinExistence type="predicted"/>
<feature type="domain" description="Carrier" evidence="1">
    <location>
        <begin position="12"/>
        <end position="89"/>
    </location>
</feature>
<reference evidence="2 3" key="1">
    <citation type="submission" date="2019-03" db="EMBL/GenBank/DDBJ databases">
        <title>Genomic Encyclopedia of Type Strains, Phase IV (KMG-IV): sequencing the most valuable type-strain genomes for metagenomic binning, comparative biology and taxonomic classification.</title>
        <authorList>
            <person name="Goeker M."/>
        </authorList>
    </citation>
    <scope>NUCLEOTIDE SEQUENCE [LARGE SCALE GENOMIC DNA]</scope>
    <source>
        <strain evidence="2 3">DSM 9035</strain>
    </source>
</reference>
<accession>A0A4R3LY61</accession>
<gene>
    <name evidence="2" type="ORF">EDC64_104149</name>
</gene>
<sequence length="96" mass="10782">MVEVAEGHAALLDRKALQEEIIAFLQREIQDPSVILTMETPTDSVVIDSLDIARVLFKIEEKYQCEIVLSLAAPPEYVGEIVDFLIDQILLEKQNG</sequence>
<name>A0A4R3LY61_9HYPH</name>
<evidence type="ECO:0000313" key="3">
    <source>
        <dbReference type="Proteomes" id="UP000294664"/>
    </source>
</evidence>
<dbReference type="Gene3D" id="1.10.1200.10">
    <property type="entry name" value="ACP-like"/>
    <property type="match status" value="1"/>
</dbReference>
<dbReference type="RefSeq" id="WP_132030933.1">
    <property type="nucleotide sequence ID" value="NZ_SMAI01000004.1"/>
</dbReference>
<protein>
    <recommendedName>
        <fullName evidence="1">Carrier domain-containing protein</fullName>
    </recommendedName>
</protein>
<dbReference type="EMBL" id="SMAI01000004">
    <property type="protein sequence ID" value="TCT05592.1"/>
    <property type="molecule type" value="Genomic_DNA"/>
</dbReference>
<dbReference type="PROSITE" id="PS50075">
    <property type="entry name" value="CARRIER"/>
    <property type="match status" value="1"/>
</dbReference>
<comment type="caution">
    <text evidence="2">The sequence shown here is derived from an EMBL/GenBank/DDBJ whole genome shotgun (WGS) entry which is preliminary data.</text>
</comment>
<dbReference type="InterPro" id="IPR009081">
    <property type="entry name" value="PP-bd_ACP"/>
</dbReference>